<dbReference type="InterPro" id="IPR011004">
    <property type="entry name" value="Trimer_LpxA-like_sf"/>
</dbReference>
<accession>A0ABQ3YDM6</accession>
<reference evidence="2 3" key="1">
    <citation type="submission" date="2021-01" db="EMBL/GenBank/DDBJ databases">
        <title>Whole genome shotgun sequence of Actinoplanes deccanensis NBRC 13994.</title>
        <authorList>
            <person name="Komaki H."/>
            <person name="Tamura T."/>
        </authorList>
    </citation>
    <scope>NUCLEOTIDE SEQUENCE [LARGE SCALE GENOMIC DNA]</scope>
    <source>
        <strain evidence="2 3">NBRC 13994</strain>
    </source>
</reference>
<dbReference type="EMBL" id="BOMI01000137">
    <property type="protein sequence ID" value="GID78110.1"/>
    <property type="molecule type" value="Genomic_DNA"/>
</dbReference>
<evidence type="ECO:0000313" key="3">
    <source>
        <dbReference type="Proteomes" id="UP000609879"/>
    </source>
</evidence>
<dbReference type="SUPFAM" id="SSF51161">
    <property type="entry name" value="Trimeric LpxA-like enzymes"/>
    <property type="match status" value="1"/>
</dbReference>
<dbReference type="Gene3D" id="3.40.50.1820">
    <property type="entry name" value="alpha/beta hydrolase"/>
    <property type="match status" value="2"/>
</dbReference>
<keyword evidence="3" id="KW-1185">Reference proteome</keyword>
<name>A0ABQ3YDM6_9ACTN</name>
<evidence type="ECO:0000313" key="2">
    <source>
        <dbReference type="EMBL" id="GID78110.1"/>
    </source>
</evidence>
<protein>
    <submittedName>
        <fullName evidence="2">Uncharacterized protein</fullName>
    </submittedName>
</protein>
<proteinExistence type="predicted"/>
<sequence>MRELGPIRFADWVSPVPAHTREVLSHAPANGEPDKCVNILFVPGARRQGVWRGFRPGRGAGVGRSAEVRDGAGVGRGAEVRDGAGVGRGAEALHGAEVRHGAEAGHSAEASRAQVGRGAEVGMGRGAGVGHGAEASTGAEAGTGGGVGRGARVERGAEAGSGAEAGPGVGAAAFAECWLPHVAGRGYSGHVLTPRARGDLRAQVHDVMQVVASLPRRVVLVGHGGGARVVAYVLGRYPALAGVLISPLVRDRRLPRPVGNPPVLVAGSPDDRVVSRKALDRVAGLYGSAPLLFPGMGHDLMRGPDWAEPIDAVLDWLEKESVVR</sequence>
<evidence type="ECO:0000256" key="1">
    <source>
        <dbReference type="SAM" id="MobiDB-lite"/>
    </source>
</evidence>
<feature type="region of interest" description="Disordered" evidence="1">
    <location>
        <begin position="121"/>
        <end position="151"/>
    </location>
</feature>
<comment type="caution">
    <text evidence="2">The sequence shown here is derived from an EMBL/GenBank/DDBJ whole genome shotgun (WGS) entry which is preliminary data.</text>
</comment>
<feature type="compositionally biased region" description="Gly residues" evidence="1">
    <location>
        <begin position="121"/>
        <end position="131"/>
    </location>
</feature>
<organism evidence="2 3">
    <name type="scientific">Paractinoplanes deccanensis</name>
    <dbReference type="NCBI Taxonomy" id="113561"/>
    <lineage>
        <taxon>Bacteria</taxon>
        <taxon>Bacillati</taxon>
        <taxon>Actinomycetota</taxon>
        <taxon>Actinomycetes</taxon>
        <taxon>Micromonosporales</taxon>
        <taxon>Micromonosporaceae</taxon>
        <taxon>Paractinoplanes</taxon>
    </lineage>
</organism>
<dbReference type="Proteomes" id="UP000609879">
    <property type="component" value="Unassembled WGS sequence"/>
</dbReference>
<dbReference type="SUPFAM" id="SSF53474">
    <property type="entry name" value="alpha/beta-Hydrolases"/>
    <property type="match status" value="1"/>
</dbReference>
<dbReference type="InterPro" id="IPR029058">
    <property type="entry name" value="AB_hydrolase_fold"/>
</dbReference>
<gene>
    <name evidence="2" type="ORF">Ade02nite_67510</name>
</gene>